<keyword evidence="2" id="KW-0547">Nucleotide-binding</keyword>
<dbReference type="PROSITE" id="PS00108">
    <property type="entry name" value="PROTEIN_KINASE_ST"/>
    <property type="match status" value="1"/>
</dbReference>
<dbReference type="Pfam" id="PF00069">
    <property type="entry name" value="Pkinase"/>
    <property type="match status" value="1"/>
</dbReference>
<dbReference type="InterPro" id="IPR045269">
    <property type="entry name" value="Atg1-like"/>
</dbReference>
<keyword evidence="3" id="KW-0418">Kinase</keyword>
<dbReference type="GO" id="GO:0005829">
    <property type="term" value="C:cytosol"/>
    <property type="evidence" value="ECO:0007669"/>
    <property type="project" value="TreeGrafter"/>
</dbReference>
<dbReference type="SMART" id="SM00220">
    <property type="entry name" value="S_TKc"/>
    <property type="match status" value="1"/>
</dbReference>
<dbReference type="AlphaFoldDB" id="A0A8S1RS80"/>
<dbReference type="PROSITE" id="PS50011">
    <property type="entry name" value="PROTEIN_KINASE_DOM"/>
    <property type="match status" value="1"/>
</dbReference>
<gene>
    <name evidence="6" type="ORF">PSON_ATCC_30995.1.T3730005</name>
</gene>
<dbReference type="CDD" id="cd14014">
    <property type="entry name" value="STKc_PknB_like"/>
    <property type="match status" value="1"/>
</dbReference>
<evidence type="ECO:0000256" key="3">
    <source>
        <dbReference type="ARBA" id="ARBA00022777"/>
    </source>
</evidence>
<evidence type="ECO:0000256" key="4">
    <source>
        <dbReference type="ARBA" id="ARBA00022840"/>
    </source>
</evidence>
<dbReference type="OrthoDB" id="5337378at2759"/>
<dbReference type="GO" id="GO:0005524">
    <property type="term" value="F:ATP binding"/>
    <property type="evidence" value="ECO:0007669"/>
    <property type="project" value="UniProtKB-KW"/>
</dbReference>
<evidence type="ECO:0000256" key="2">
    <source>
        <dbReference type="ARBA" id="ARBA00022741"/>
    </source>
</evidence>
<reference evidence="6" key="1">
    <citation type="submission" date="2021-01" db="EMBL/GenBank/DDBJ databases">
        <authorList>
            <consortium name="Genoscope - CEA"/>
            <person name="William W."/>
        </authorList>
    </citation>
    <scope>NUCLEOTIDE SEQUENCE</scope>
</reference>
<dbReference type="GO" id="GO:0010506">
    <property type="term" value="P:regulation of autophagy"/>
    <property type="evidence" value="ECO:0007669"/>
    <property type="project" value="InterPro"/>
</dbReference>
<dbReference type="InterPro" id="IPR008271">
    <property type="entry name" value="Ser/Thr_kinase_AS"/>
</dbReference>
<keyword evidence="1" id="KW-0808">Transferase</keyword>
<sequence>MSNQEIMRIDQYEISLNNILGRGQYGIVYQCKNRQNPQDNICAKIIAQNLNDSKTEREMQLMQMIKQQGKNNKNIVGVHHVDINQERIVLILERCEYDLSQLFKAKLKNENKFYTPSEVINILKQIVNGYRLLYDNNIIHRDMKPENILYLKGVYKIADFGLARVYKNNEELTKAGTPKYASPQLFIQNAQFTNSADIFSLGIICYELMFGNLPYPINSISALMSSLQKLEYSPVKVDRSIQGMTTEIAELIENMLRYHENNRISWINLFSHPLLSDIPKLPIPIFKPYAATQQQGRQNFQQSDPNTQRIQTPINIMPTTDMSDKNYQIASFINQVLDSLDKHINQQKSIQADLIKIKQQLYYLTSCFYEHSKAIKANTFGRFNYSLADVDAAINKLNQSKILLNEQIHNCGLATSFPMRDVQADYNGYFFYLSNLLSTKFLFPYSNKSNYYLEYLQLIFCLQRLKELNEQKEFSIIYQQIMDIQNQLSNEINLRRYLNSKFNI</sequence>
<dbReference type="GO" id="GO:0000045">
    <property type="term" value="P:autophagosome assembly"/>
    <property type="evidence" value="ECO:0007669"/>
    <property type="project" value="TreeGrafter"/>
</dbReference>
<dbReference type="PANTHER" id="PTHR24348">
    <property type="entry name" value="SERINE/THREONINE-PROTEIN KINASE UNC-51-RELATED"/>
    <property type="match status" value="1"/>
</dbReference>
<proteinExistence type="predicted"/>
<comment type="caution">
    <text evidence="6">The sequence shown here is derived from an EMBL/GenBank/DDBJ whole genome shotgun (WGS) entry which is preliminary data.</text>
</comment>
<evidence type="ECO:0000259" key="5">
    <source>
        <dbReference type="PROSITE" id="PS50011"/>
    </source>
</evidence>
<keyword evidence="7" id="KW-1185">Reference proteome</keyword>
<dbReference type="PANTHER" id="PTHR24348:SF22">
    <property type="entry name" value="NON-SPECIFIC SERINE_THREONINE PROTEIN KINASE"/>
    <property type="match status" value="1"/>
</dbReference>
<dbReference type="GO" id="GO:0005776">
    <property type="term" value="C:autophagosome"/>
    <property type="evidence" value="ECO:0007669"/>
    <property type="project" value="TreeGrafter"/>
</dbReference>
<evidence type="ECO:0000313" key="7">
    <source>
        <dbReference type="Proteomes" id="UP000692954"/>
    </source>
</evidence>
<protein>
    <recommendedName>
        <fullName evidence="5">Protein kinase domain-containing protein</fullName>
    </recommendedName>
</protein>
<name>A0A8S1RS80_9CILI</name>
<accession>A0A8S1RS80</accession>
<organism evidence="6 7">
    <name type="scientific">Paramecium sonneborni</name>
    <dbReference type="NCBI Taxonomy" id="65129"/>
    <lineage>
        <taxon>Eukaryota</taxon>
        <taxon>Sar</taxon>
        <taxon>Alveolata</taxon>
        <taxon>Ciliophora</taxon>
        <taxon>Intramacronucleata</taxon>
        <taxon>Oligohymenophorea</taxon>
        <taxon>Peniculida</taxon>
        <taxon>Parameciidae</taxon>
        <taxon>Paramecium</taxon>
    </lineage>
</organism>
<dbReference type="Proteomes" id="UP000692954">
    <property type="component" value="Unassembled WGS sequence"/>
</dbReference>
<evidence type="ECO:0000256" key="1">
    <source>
        <dbReference type="ARBA" id="ARBA00022679"/>
    </source>
</evidence>
<dbReference type="GO" id="GO:0004674">
    <property type="term" value="F:protein serine/threonine kinase activity"/>
    <property type="evidence" value="ECO:0007669"/>
    <property type="project" value="InterPro"/>
</dbReference>
<feature type="domain" description="Protein kinase" evidence="5">
    <location>
        <begin position="14"/>
        <end position="275"/>
    </location>
</feature>
<keyword evidence="4" id="KW-0067">ATP-binding</keyword>
<evidence type="ECO:0000313" key="6">
    <source>
        <dbReference type="EMBL" id="CAD8131098.1"/>
    </source>
</evidence>
<dbReference type="GO" id="GO:0016020">
    <property type="term" value="C:membrane"/>
    <property type="evidence" value="ECO:0007669"/>
    <property type="project" value="TreeGrafter"/>
</dbReference>
<dbReference type="GO" id="GO:0000407">
    <property type="term" value="C:phagophore assembly site"/>
    <property type="evidence" value="ECO:0007669"/>
    <property type="project" value="TreeGrafter"/>
</dbReference>
<dbReference type="InterPro" id="IPR000719">
    <property type="entry name" value="Prot_kinase_dom"/>
</dbReference>
<dbReference type="EMBL" id="CAJJDN010000373">
    <property type="protein sequence ID" value="CAD8131098.1"/>
    <property type="molecule type" value="Genomic_DNA"/>
</dbReference>